<name>A0ABQ9YRC9_9CRUS</name>
<evidence type="ECO:0000313" key="2">
    <source>
        <dbReference type="Proteomes" id="UP001234178"/>
    </source>
</evidence>
<accession>A0ABQ9YRC9</accession>
<dbReference type="Proteomes" id="UP001234178">
    <property type="component" value="Unassembled WGS sequence"/>
</dbReference>
<evidence type="ECO:0000313" key="1">
    <source>
        <dbReference type="EMBL" id="KAK4003179.1"/>
    </source>
</evidence>
<comment type="caution">
    <text evidence="1">The sequence shown here is derived from an EMBL/GenBank/DDBJ whole genome shotgun (WGS) entry which is preliminary data.</text>
</comment>
<gene>
    <name evidence="1" type="ORF">OUZ56_004961</name>
</gene>
<organism evidence="1 2">
    <name type="scientific">Daphnia magna</name>
    <dbReference type="NCBI Taxonomy" id="35525"/>
    <lineage>
        <taxon>Eukaryota</taxon>
        <taxon>Metazoa</taxon>
        <taxon>Ecdysozoa</taxon>
        <taxon>Arthropoda</taxon>
        <taxon>Crustacea</taxon>
        <taxon>Branchiopoda</taxon>
        <taxon>Diplostraca</taxon>
        <taxon>Cladocera</taxon>
        <taxon>Anomopoda</taxon>
        <taxon>Daphniidae</taxon>
        <taxon>Daphnia</taxon>
    </lineage>
</organism>
<protein>
    <submittedName>
        <fullName evidence="1">Uncharacterized protein</fullName>
    </submittedName>
</protein>
<dbReference type="EMBL" id="JAOYFB010000001">
    <property type="protein sequence ID" value="KAK4003179.1"/>
    <property type="molecule type" value="Genomic_DNA"/>
</dbReference>
<keyword evidence="2" id="KW-1185">Reference proteome</keyword>
<sequence>MAVALGGAGGILNMSYFVYVSRKDAASGKTKVTQLETLGGGHGPSMCTATLTASWEEDGDSHL</sequence>
<reference evidence="1 2" key="1">
    <citation type="journal article" date="2023" name="Nucleic Acids Res.">
        <title>The hologenome of Daphnia magna reveals possible DNA methylation and microbiome-mediated evolution of the host genome.</title>
        <authorList>
            <person name="Chaturvedi A."/>
            <person name="Li X."/>
            <person name="Dhandapani V."/>
            <person name="Marshall H."/>
            <person name="Kissane S."/>
            <person name="Cuenca-Cambronero M."/>
            <person name="Asole G."/>
            <person name="Calvet F."/>
            <person name="Ruiz-Romero M."/>
            <person name="Marangio P."/>
            <person name="Guigo R."/>
            <person name="Rago D."/>
            <person name="Mirbahai L."/>
            <person name="Eastwood N."/>
            <person name="Colbourne J.K."/>
            <person name="Zhou J."/>
            <person name="Mallon E."/>
            <person name="Orsini L."/>
        </authorList>
    </citation>
    <scope>NUCLEOTIDE SEQUENCE [LARGE SCALE GENOMIC DNA]</scope>
    <source>
        <strain evidence="1">LRV0_1</strain>
    </source>
</reference>
<proteinExistence type="predicted"/>